<gene>
    <name evidence="1" type="ORF">J2W43_003304</name>
</gene>
<evidence type="ECO:0000313" key="2">
    <source>
        <dbReference type="Proteomes" id="UP001252613"/>
    </source>
</evidence>
<dbReference type="AlphaFoldDB" id="A0AAW8MDZ5"/>
<dbReference type="Proteomes" id="UP001252613">
    <property type="component" value="Unassembled WGS sequence"/>
</dbReference>
<name>A0AAW8MDZ5_9PSED</name>
<accession>A0AAW8MDZ5</accession>
<evidence type="ECO:0000313" key="1">
    <source>
        <dbReference type="EMBL" id="MDR6959307.1"/>
    </source>
</evidence>
<organism evidence="1 2">
    <name type="scientific">Pseudomonas brassicacearum</name>
    <dbReference type="NCBI Taxonomy" id="930166"/>
    <lineage>
        <taxon>Bacteria</taxon>
        <taxon>Pseudomonadati</taxon>
        <taxon>Pseudomonadota</taxon>
        <taxon>Gammaproteobacteria</taxon>
        <taxon>Pseudomonadales</taxon>
        <taxon>Pseudomonadaceae</taxon>
        <taxon>Pseudomonas</taxon>
    </lineage>
</organism>
<comment type="caution">
    <text evidence="1">The sequence shown here is derived from an EMBL/GenBank/DDBJ whole genome shotgun (WGS) entry which is preliminary data.</text>
</comment>
<sequence>METENLIIVREPQASEKNGPYHIRLAKDFAVIGYNTASGFPGQVDGDIPKAALSETGSVQKRWGC</sequence>
<dbReference type="RefSeq" id="WP_310362260.1">
    <property type="nucleotide sequence ID" value="NZ_JAVDVC010000006.1"/>
</dbReference>
<reference evidence="1" key="1">
    <citation type="submission" date="2023-07" db="EMBL/GenBank/DDBJ databases">
        <title>Sorghum-associated microbial communities from plants grown in Nebraska, USA.</title>
        <authorList>
            <person name="Schachtman D."/>
        </authorList>
    </citation>
    <scope>NUCLEOTIDE SEQUENCE</scope>
    <source>
        <strain evidence="1">3432</strain>
    </source>
</reference>
<dbReference type="EMBL" id="JAVDVC010000006">
    <property type="protein sequence ID" value="MDR6959307.1"/>
    <property type="molecule type" value="Genomic_DNA"/>
</dbReference>
<protein>
    <submittedName>
        <fullName evidence="1">Uncharacterized protein</fullName>
    </submittedName>
</protein>
<proteinExistence type="predicted"/>